<feature type="transmembrane region" description="Helical" evidence="5">
    <location>
        <begin position="76"/>
        <end position="96"/>
    </location>
</feature>
<evidence type="ECO:0000313" key="8">
    <source>
        <dbReference type="Proteomes" id="UP000033886"/>
    </source>
</evidence>
<dbReference type="GO" id="GO:0005262">
    <property type="term" value="F:calcium channel activity"/>
    <property type="evidence" value="ECO:0007669"/>
    <property type="project" value="TreeGrafter"/>
</dbReference>
<dbReference type="NCBIfam" id="TIGR00367">
    <property type="entry name" value="calcium/sodium antiporter"/>
    <property type="match status" value="1"/>
</dbReference>
<evidence type="ECO:0000259" key="6">
    <source>
        <dbReference type="Pfam" id="PF01699"/>
    </source>
</evidence>
<feature type="transmembrane region" description="Helical" evidence="5">
    <location>
        <begin position="236"/>
        <end position="256"/>
    </location>
</feature>
<feature type="transmembrane region" description="Helical" evidence="5">
    <location>
        <begin position="293"/>
        <end position="309"/>
    </location>
</feature>
<proteinExistence type="predicted"/>
<dbReference type="GO" id="GO:0005886">
    <property type="term" value="C:plasma membrane"/>
    <property type="evidence" value="ECO:0007669"/>
    <property type="project" value="TreeGrafter"/>
</dbReference>
<feature type="transmembrane region" description="Helical" evidence="5">
    <location>
        <begin position="6"/>
        <end position="26"/>
    </location>
</feature>
<evidence type="ECO:0000256" key="2">
    <source>
        <dbReference type="ARBA" id="ARBA00022692"/>
    </source>
</evidence>
<dbReference type="Gene3D" id="1.20.1420.30">
    <property type="entry name" value="NCX, central ion-binding region"/>
    <property type="match status" value="1"/>
</dbReference>
<dbReference type="InterPro" id="IPR044880">
    <property type="entry name" value="NCX_ion-bd_dom_sf"/>
</dbReference>
<feature type="domain" description="Sodium/calcium exchanger membrane region" evidence="6">
    <location>
        <begin position="7"/>
        <end position="149"/>
    </location>
</feature>
<evidence type="ECO:0000256" key="4">
    <source>
        <dbReference type="ARBA" id="ARBA00023136"/>
    </source>
</evidence>
<feature type="transmembrane region" description="Helical" evidence="5">
    <location>
        <begin position="131"/>
        <end position="150"/>
    </location>
</feature>
<dbReference type="EMBL" id="LBSK01000058">
    <property type="protein sequence ID" value="KKQ14833.1"/>
    <property type="molecule type" value="Genomic_DNA"/>
</dbReference>
<dbReference type="InterPro" id="IPR004481">
    <property type="entry name" value="K/Na/Ca-exchanger"/>
</dbReference>
<evidence type="ECO:0000256" key="5">
    <source>
        <dbReference type="SAM" id="Phobius"/>
    </source>
</evidence>
<dbReference type="GO" id="GO:0006874">
    <property type="term" value="P:intracellular calcium ion homeostasis"/>
    <property type="evidence" value="ECO:0007669"/>
    <property type="project" value="TreeGrafter"/>
</dbReference>
<name>A0A0G0F6I5_9BACT</name>
<feature type="transmembrane region" description="Helical" evidence="5">
    <location>
        <begin position="38"/>
        <end position="64"/>
    </location>
</feature>
<dbReference type="AlphaFoldDB" id="A0A0G0F6I5"/>
<comment type="caution">
    <text evidence="7">The sequence shown here is derived from an EMBL/GenBank/DDBJ whole genome shotgun (WGS) entry which is preliminary data.</text>
</comment>
<protein>
    <submittedName>
        <fullName evidence="7">Sodium/calcium exchanger</fullName>
    </submittedName>
</protein>
<feature type="transmembrane region" description="Helical" evidence="5">
    <location>
        <begin position="108"/>
        <end position="125"/>
    </location>
</feature>
<dbReference type="InterPro" id="IPR004837">
    <property type="entry name" value="NaCa_Exmemb"/>
</dbReference>
<evidence type="ECO:0000256" key="1">
    <source>
        <dbReference type="ARBA" id="ARBA00004141"/>
    </source>
</evidence>
<sequence length="310" mass="33671">MWAYIFSIAILAASIYALVQGAELFINQSSALARKYHIPEFLIGITIVAFGTSLPEFIISFIAASQGNVAVSTSNIIGSCIANIGFILAVTALFGAIKINKANLKFDIPLSVFSVIIFLVILYFTNGQINWIAGIVLLVIFAAYFVLVYFREKNKSMESTPTHAKIHPFLIILSIGLIAAGGKFAVDSAIDLAGLLHISDGFAGFTILAIGSSLPELIVSVVALKNGKNALSLGNIIGSNFFNLFFIIGISSFVTTLSFNDYIYELVILVLYNLALVAAALIGKKFYISKREGLFILISYMVLIVYLFYR</sequence>
<keyword evidence="3 5" id="KW-1133">Transmembrane helix</keyword>
<dbReference type="PANTHER" id="PTHR10846:SF8">
    <property type="entry name" value="INNER MEMBRANE PROTEIN YRBG"/>
    <property type="match status" value="1"/>
</dbReference>
<feature type="transmembrane region" description="Helical" evidence="5">
    <location>
        <begin position="202"/>
        <end position="224"/>
    </location>
</feature>
<evidence type="ECO:0000256" key="3">
    <source>
        <dbReference type="ARBA" id="ARBA00022989"/>
    </source>
</evidence>
<accession>A0A0G0F6I5</accession>
<feature type="transmembrane region" description="Helical" evidence="5">
    <location>
        <begin position="262"/>
        <end position="281"/>
    </location>
</feature>
<dbReference type="GO" id="GO:0008273">
    <property type="term" value="F:calcium, potassium:sodium antiporter activity"/>
    <property type="evidence" value="ECO:0007669"/>
    <property type="project" value="TreeGrafter"/>
</dbReference>
<evidence type="ECO:0000313" key="7">
    <source>
        <dbReference type="EMBL" id="KKQ14833.1"/>
    </source>
</evidence>
<dbReference type="PANTHER" id="PTHR10846">
    <property type="entry name" value="SODIUM/POTASSIUM/CALCIUM EXCHANGER"/>
    <property type="match status" value="1"/>
</dbReference>
<feature type="domain" description="Sodium/calcium exchanger membrane region" evidence="6">
    <location>
        <begin position="168"/>
        <end position="308"/>
    </location>
</feature>
<comment type="subcellular location">
    <subcellularLocation>
        <location evidence="1">Membrane</location>
        <topology evidence="1">Multi-pass membrane protein</topology>
    </subcellularLocation>
</comment>
<dbReference type="Pfam" id="PF01699">
    <property type="entry name" value="Na_Ca_ex"/>
    <property type="match status" value="2"/>
</dbReference>
<keyword evidence="4 5" id="KW-0472">Membrane</keyword>
<organism evidence="7 8">
    <name type="scientific">candidate division WS6 bacterium GW2011_GWF1_36_8</name>
    <dbReference type="NCBI Taxonomy" id="1619098"/>
    <lineage>
        <taxon>Bacteria</taxon>
        <taxon>Candidatus Dojkabacteria</taxon>
    </lineage>
</organism>
<keyword evidence="2 5" id="KW-0812">Transmembrane</keyword>
<feature type="transmembrane region" description="Helical" evidence="5">
    <location>
        <begin position="170"/>
        <end position="190"/>
    </location>
</feature>
<reference evidence="7 8" key="1">
    <citation type="journal article" date="2015" name="Nature">
        <title>rRNA introns, odd ribosomes, and small enigmatic genomes across a large radiation of phyla.</title>
        <authorList>
            <person name="Brown C.T."/>
            <person name="Hug L.A."/>
            <person name="Thomas B.C."/>
            <person name="Sharon I."/>
            <person name="Castelle C.J."/>
            <person name="Singh A."/>
            <person name="Wilkins M.J."/>
            <person name="Williams K.H."/>
            <person name="Banfield J.F."/>
        </authorList>
    </citation>
    <scope>NUCLEOTIDE SEQUENCE [LARGE SCALE GENOMIC DNA]</scope>
</reference>
<dbReference type="Proteomes" id="UP000033886">
    <property type="component" value="Unassembled WGS sequence"/>
</dbReference>
<gene>
    <name evidence="7" type="ORF">US29_C0058G0004</name>
</gene>